<evidence type="ECO:0000256" key="15">
    <source>
        <dbReference type="ARBA" id="ARBA00047372"/>
    </source>
</evidence>
<reference evidence="19" key="1">
    <citation type="submission" date="2018-05" db="EMBL/GenBank/DDBJ databases">
        <title>Genome Sequencing of selected type strains of the family Eggerthellaceae.</title>
        <authorList>
            <person name="Danylec N."/>
            <person name="Stoll D.A."/>
            <person name="Doetsch A."/>
            <person name="Huch M."/>
        </authorList>
    </citation>
    <scope>NUCLEOTIDE SEQUENCE [LARGE SCALE GENOMIC DNA]</scope>
    <source>
        <strain evidence="19">DSM 17537</strain>
    </source>
</reference>
<evidence type="ECO:0000256" key="14">
    <source>
        <dbReference type="ARBA" id="ARBA00044771"/>
    </source>
</evidence>
<dbReference type="SFLD" id="SFLDF00344">
    <property type="entry name" value="ELP3-like"/>
    <property type="match status" value="1"/>
</dbReference>
<dbReference type="InterPro" id="IPR058240">
    <property type="entry name" value="rSAM_sf"/>
</dbReference>
<dbReference type="PANTHER" id="PTHR11135:SF2">
    <property type="entry name" value="ELONGATOR COMPLEX PROTEIN 3"/>
    <property type="match status" value="1"/>
</dbReference>
<dbReference type="GO" id="GO:0002926">
    <property type="term" value="P:tRNA wobble base 5-methoxycarbonylmethyl-2-thiouridinylation"/>
    <property type="evidence" value="ECO:0007669"/>
    <property type="project" value="TreeGrafter"/>
</dbReference>
<dbReference type="SFLD" id="SFLDS00029">
    <property type="entry name" value="Radical_SAM"/>
    <property type="match status" value="1"/>
</dbReference>
<dbReference type="Pfam" id="PF04055">
    <property type="entry name" value="Radical_SAM"/>
    <property type="match status" value="1"/>
</dbReference>
<evidence type="ECO:0000256" key="7">
    <source>
        <dbReference type="ARBA" id="ARBA00022691"/>
    </source>
</evidence>
<dbReference type="GO" id="GO:0005737">
    <property type="term" value="C:cytoplasm"/>
    <property type="evidence" value="ECO:0007669"/>
    <property type="project" value="TreeGrafter"/>
</dbReference>
<dbReference type="InterPro" id="IPR016181">
    <property type="entry name" value="Acyl_CoA_acyltransferase"/>
</dbReference>
<evidence type="ECO:0000259" key="17">
    <source>
        <dbReference type="PROSITE" id="PS51186"/>
    </source>
</evidence>
<evidence type="ECO:0000256" key="12">
    <source>
        <dbReference type="ARBA" id="ARBA00023014"/>
    </source>
</evidence>
<keyword evidence="6 18" id="KW-0808">Transferase</keyword>
<name>A0A3N0AHL0_9ACTN</name>
<keyword evidence="7" id="KW-0949">S-adenosyl-L-methionine</keyword>
<evidence type="ECO:0000256" key="6">
    <source>
        <dbReference type="ARBA" id="ARBA00022679"/>
    </source>
</evidence>
<dbReference type="GO" id="GO:0106261">
    <property type="term" value="F:tRNA uridine(34) acetyltransferase activity"/>
    <property type="evidence" value="ECO:0007669"/>
    <property type="project" value="UniProtKB-EC"/>
</dbReference>
<evidence type="ECO:0000256" key="16">
    <source>
        <dbReference type="SAM" id="Coils"/>
    </source>
</evidence>
<organism evidence="18 19">
    <name type="scientific">Slackia faecicanis</name>
    <dbReference type="NCBI Taxonomy" id="255723"/>
    <lineage>
        <taxon>Bacteria</taxon>
        <taxon>Bacillati</taxon>
        <taxon>Actinomycetota</taxon>
        <taxon>Coriobacteriia</taxon>
        <taxon>Eggerthellales</taxon>
        <taxon>Eggerthellaceae</taxon>
        <taxon>Slackia</taxon>
    </lineage>
</organism>
<evidence type="ECO:0000256" key="5">
    <source>
        <dbReference type="ARBA" id="ARBA00022555"/>
    </source>
</evidence>
<evidence type="ECO:0000313" key="18">
    <source>
        <dbReference type="EMBL" id="RNL21623.1"/>
    </source>
</evidence>
<dbReference type="SUPFAM" id="SSF55729">
    <property type="entry name" value="Acyl-CoA N-acyltransferases (Nat)"/>
    <property type="match status" value="1"/>
</dbReference>
<evidence type="ECO:0000256" key="1">
    <source>
        <dbReference type="ARBA" id="ARBA00001966"/>
    </source>
</evidence>
<comment type="similarity">
    <text evidence="3">Belongs to the ELP3 family.</text>
</comment>
<comment type="catalytic activity">
    <reaction evidence="15">
        <text>uridine(34) in tRNA + acetyl-CoA + S-adenosyl-L-methionine + H2O = 5-(carboxymethyl)uridine(34) in tRNA + 5'-deoxyadenosine + L-methionine + CoA + 2 H(+)</text>
        <dbReference type="Rhea" id="RHEA:61020"/>
        <dbReference type="Rhea" id="RHEA-COMP:10407"/>
        <dbReference type="Rhea" id="RHEA-COMP:11727"/>
        <dbReference type="ChEBI" id="CHEBI:15377"/>
        <dbReference type="ChEBI" id="CHEBI:15378"/>
        <dbReference type="ChEBI" id="CHEBI:17319"/>
        <dbReference type="ChEBI" id="CHEBI:57287"/>
        <dbReference type="ChEBI" id="CHEBI:57288"/>
        <dbReference type="ChEBI" id="CHEBI:57844"/>
        <dbReference type="ChEBI" id="CHEBI:59789"/>
        <dbReference type="ChEBI" id="CHEBI:65315"/>
        <dbReference type="ChEBI" id="CHEBI:74882"/>
        <dbReference type="EC" id="2.3.1.311"/>
    </reaction>
    <physiologicalReaction direction="left-to-right" evidence="15">
        <dbReference type="Rhea" id="RHEA:61021"/>
    </physiologicalReaction>
</comment>
<dbReference type="OrthoDB" id="9815044at2"/>
<comment type="caution">
    <text evidence="18">The sequence shown here is derived from an EMBL/GenBank/DDBJ whole genome shotgun (WGS) entry which is preliminary data.</text>
</comment>
<keyword evidence="10" id="KW-0694">RNA-binding</keyword>
<dbReference type="PROSITE" id="PS51186">
    <property type="entry name" value="GNAT"/>
    <property type="match status" value="1"/>
</dbReference>
<dbReference type="InterPro" id="IPR007197">
    <property type="entry name" value="rSAM"/>
</dbReference>
<evidence type="ECO:0000256" key="10">
    <source>
        <dbReference type="ARBA" id="ARBA00022884"/>
    </source>
</evidence>
<dbReference type="InterPro" id="IPR039661">
    <property type="entry name" value="ELP3"/>
</dbReference>
<keyword evidence="9" id="KW-0479">Metal-binding</keyword>
<evidence type="ECO:0000313" key="19">
    <source>
        <dbReference type="Proteomes" id="UP000267368"/>
    </source>
</evidence>
<keyword evidence="13" id="KW-0012">Acyltransferase</keyword>
<sequence>MDTILLEIIEEIRRGADVDHKVLARILHEHNQNRTRNEDHFAKKQLLPYYFALKNRSPETVAAWGLDDATERALITALQMKPRRTASGVATITVITKPWSCGSNCLYCPNDVRMPKSYLHDEPACQRAERNCFDPYLQVASRLRALYQMGHPIDKIELIVLGGTWTDYPAAYQTWFIAELFRALNDGVDAVEQVEARRAFYADAGIACDNASLAAFAHDAQQAIGQGASFNTVVRALYANHAGWQRAAAMQSATIEELEALQRENEQANSRVVGLVVETRPDAIDARTCTMLRRFGCTKVQIGVQSLNPDVLDANNRRISPGRIAEAFALLRLFGFKIHAHFMANLYGATPADDKRDYETFVTDARYLPDEVKIYPCALVDGTGLVKHYEDGSWRPYSEDELIDVLSHDTLITPPYMRISRMIRDISASDIMAGNKKTNLRQMVERHIEQTGHSSQVSDIRYREINNRATDTGGLSLHMVEYGTSVSTERFLQWVTPDNRIAGFLRLSLPKPDAVAARDGLPIGEGEAMIREVHVYGAAAKLHATSKGAQHLGLGRTLVETACSMAREAGHGAINVISSVGTREYYRKLGFADAGLYQKRTLPVHDKTCIPSP</sequence>
<accession>A0A3N0AHL0</accession>
<dbReference type="GO" id="GO:0046872">
    <property type="term" value="F:metal ion binding"/>
    <property type="evidence" value="ECO:0007669"/>
    <property type="project" value="UniProtKB-KW"/>
</dbReference>
<dbReference type="PANTHER" id="PTHR11135">
    <property type="entry name" value="HISTONE ACETYLTRANSFERASE-RELATED"/>
    <property type="match status" value="1"/>
</dbReference>
<dbReference type="EMBL" id="QICB01000001">
    <property type="protein sequence ID" value="RNL21623.1"/>
    <property type="molecule type" value="Genomic_DNA"/>
</dbReference>
<dbReference type="InterPro" id="IPR006638">
    <property type="entry name" value="Elp3/MiaA/NifB-like_rSAM"/>
</dbReference>
<protein>
    <recommendedName>
        <fullName evidence="14">tRNA carboxymethyluridine synthase</fullName>
        <ecNumber evidence="14">2.3.1.311</ecNumber>
    </recommendedName>
</protein>
<evidence type="ECO:0000256" key="13">
    <source>
        <dbReference type="ARBA" id="ARBA00023315"/>
    </source>
</evidence>
<dbReference type="EC" id="2.3.1.311" evidence="14"/>
<dbReference type="Gene3D" id="3.40.630.30">
    <property type="match status" value="1"/>
</dbReference>
<dbReference type="InterPro" id="IPR034687">
    <property type="entry name" value="ELP3-like"/>
</dbReference>
<keyword evidence="4" id="KW-0004">4Fe-4S</keyword>
<dbReference type="Pfam" id="PF16199">
    <property type="entry name" value="Radical_SAM_C"/>
    <property type="match status" value="1"/>
</dbReference>
<feature type="coiled-coil region" evidence="16">
    <location>
        <begin position="251"/>
        <end position="278"/>
    </location>
</feature>
<dbReference type="AlphaFoldDB" id="A0A3N0AHL0"/>
<dbReference type="SUPFAM" id="SSF102114">
    <property type="entry name" value="Radical SAM enzymes"/>
    <property type="match status" value="1"/>
</dbReference>
<dbReference type="NCBIfam" id="TIGR01211">
    <property type="entry name" value="ELP3"/>
    <property type="match status" value="1"/>
</dbReference>
<keyword evidence="19" id="KW-1185">Reference proteome</keyword>
<dbReference type="InterPro" id="IPR000182">
    <property type="entry name" value="GNAT_dom"/>
</dbReference>
<comment type="pathway">
    <text evidence="2">tRNA modification.</text>
</comment>
<dbReference type="SFLD" id="SFLDG01086">
    <property type="entry name" value="elongater_protein-like"/>
    <property type="match status" value="1"/>
</dbReference>
<evidence type="ECO:0000256" key="3">
    <source>
        <dbReference type="ARBA" id="ARBA00005494"/>
    </source>
</evidence>
<keyword evidence="5" id="KW-0820">tRNA-binding</keyword>
<proteinExistence type="inferred from homology"/>
<evidence type="ECO:0000256" key="8">
    <source>
        <dbReference type="ARBA" id="ARBA00022694"/>
    </source>
</evidence>
<dbReference type="GO" id="GO:0051539">
    <property type="term" value="F:4 iron, 4 sulfur cluster binding"/>
    <property type="evidence" value="ECO:0007669"/>
    <property type="project" value="UniProtKB-KW"/>
</dbReference>
<dbReference type="RefSeq" id="WP_123197463.1">
    <property type="nucleotide sequence ID" value="NZ_QICB01000001.1"/>
</dbReference>
<keyword evidence="16" id="KW-0175">Coiled coil</keyword>
<evidence type="ECO:0000256" key="9">
    <source>
        <dbReference type="ARBA" id="ARBA00022723"/>
    </source>
</evidence>
<evidence type="ECO:0000256" key="4">
    <source>
        <dbReference type="ARBA" id="ARBA00022485"/>
    </source>
</evidence>
<dbReference type="SMART" id="SM00729">
    <property type="entry name" value="Elp3"/>
    <property type="match status" value="1"/>
</dbReference>
<evidence type="ECO:0000256" key="11">
    <source>
        <dbReference type="ARBA" id="ARBA00023004"/>
    </source>
</evidence>
<keyword evidence="8" id="KW-0819">tRNA processing</keyword>
<dbReference type="GO" id="GO:0000049">
    <property type="term" value="F:tRNA binding"/>
    <property type="evidence" value="ECO:0007669"/>
    <property type="project" value="UniProtKB-KW"/>
</dbReference>
<dbReference type="InterPro" id="IPR032432">
    <property type="entry name" value="Radical_SAM_C"/>
</dbReference>
<feature type="domain" description="N-acetyltransferase" evidence="17">
    <location>
        <begin position="460"/>
        <end position="610"/>
    </location>
</feature>
<gene>
    <name evidence="18" type="ORF">DMP07_01980</name>
</gene>
<keyword evidence="12" id="KW-0411">Iron-sulfur</keyword>
<dbReference type="GO" id="GO:0033588">
    <property type="term" value="C:elongator holoenzyme complex"/>
    <property type="evidence" value="ECO:0007669"/>
    <property type="project" value="TreeGrafter"/>
</dbReference>
<dbReference type="Proteomes" id="UP000267368">
    <property type="component" value="Unassembled WGS sequence"/>
</dbReference>
<evidence type="ECO:0000256" key="2">
    <source>
        <dbReference type="ARBA" id="ARBA00005217"/>
    </source>
</evidence>
<keyword evidence="11" id="KW-0408">Iron</keyword>
<comment type="cofactor">
    <cofactor evidence="1">
        <name>[4Fe-4S] cluster</name>
        <dbReference type="ChEBI" id="CHEBI:49883"/>
    </cofactor>
</comment>